<accession>A0A5J4IMW6</accession>
<dbReference type="Proteomes" id="UP000326509">
    <property type="component" value="Unassembled WGS sequence"/>
</dbReference>
<dbReference type="RefSeq" id="WP_151672733.1">
    <property type="nucleotide sequence ID" value="NZ_BKCG01000001.1"/>
</dbReference>
<dbReference type="AlphaFoldDB" id="A0A5J4IMW6"/>
<keyword evidence="2" id="KW-1185">Reference proteome</keyword>
<sequence>MGQTGIIIQARMGATRLPNKMMLPFYENEGIFELLVSRLLSAGLQMPIIVATTNSEQDNVLATVANDRGLSVYRGSEHNVLERFINAAKQFSVDRIIRICADNPLLDISALQHQITAFNNSDVDYWCYCTSESLPSIKTSYGFYTEGVTLDALEKVAEMTTEKLYIEHVTNYIYTHDTNFTIHKEEIPKTVSTNKSIRLTIDTPKDHELIKNIYTKLIEEHIVLEQEHIVAFIEKHPKWMEAMTTEMRNNIK</sequence>
<evidence type="ECO:0000313" key="2">
    <source>
        <dbReference type="Proteomes" id="UP000326509"/>
    </source>
</evidence>
<dbReference type="GO" id="GO:0016740">
    <property type="term" value="F:transferase activity"/>
    <property type="evidence" value="ECO:0007669"/>
    <property type="project" value="UniProtKB-KW"/>
</dbReference>
<organism evidence="1 2">
    <name type="scientific">Patiriisocius marinus</name>
    <dbReference type="NCBI Taxonomy" id="1397112"/>
    <lineage>
        <taxon>Bacteria</taxon>
        <taxon>Pseudomonadati</taxon>
        <taxon>Bacteroidota</taxon>
        <taxon>Flavobacteriia</taxon>
        <taxon>Flavobacteriales</taxon>
        <taxon>Flavobacteriaceae</taxon>
        <taxon>Patiriisocius</taxon>
    </lineage>
</organism>
<dbReference type="PANTHER" id="PTHR42866">
    <property type="entry name" value="3-DEOXY-MANNO-OCTULOSONATE CYTIDYLYLTRANSFERASE"/>
    <property type="match status" value="1"/>
</dbReference>
<dbReference type="Gene3D" id="3.90.550.10">
    <property type="entry name" value="Spore Coat Polysaccharide Biosynthesis Protein SpsA, Chain A"/>
    <property type="match status" value="1"/>
</dbReference>
<dbReference type="InterPro" id="IPR003329">
    <property type="entry name" value="Cytidylyl_trans"/>
</dbReference>
<dbReference type="OrthoDB" id="9815559at2"/>
<reference evidence="1 2" key="1">
    <citation type="submission" date="2019-08" db="EMBL/GenBank/DDBJ databases">
        <title>Draft genome sequence of Ulvibacter marinus type strain NBRC 109484.</title>
        <authorList>
            <person name="Kawano K."/>
            <person name="Ushijima N."/>
            <person name="Kihara M."/>
            <person name="Itoh H."/>
        </authorList>
    </citation>
    <scope>NUCLEOTIDE SEQUENCE [LARGE SCALE GENOMIC DNA]</scope>
    <source>
        <strain evidence="1 2">NBRC 109484</strain>
    </source>
</reference>
<keyword evidence="1" id="KW-0808">Transferase</keyword>
<gene>
    <name evidence="1" type="ORF">ULMA_07770</name>
</gene>
<name>A0A5J4IMW6_9FLAO</name>
<protein>
    <submittedName>
        <fullName evidence="1">Glycosyl transferase family 2</fullName>
    </submittedName>
</protein>
<evidence type="ECO:0000313" key="1">
    <source>
        <dbReference type="EMBL" id="GER58669.1"/>
    </source>
</evidence>
<dbReference type="PANTHER" id="PTHR42866:SF1">
    <property type="entry name" value="SPORE COAT POLYSACCHARIDE BIOSYNTHESIS PROTEIN SPSF"/>
    <property type="match status" value="1"/>
</dbReference>
<dbReference type="SUPFAM" id="SSF53448">
    <property type="entry name" value="Nucleotide-diphospho-sugar transferases"/>
    <property type="match status" value="1"/>
</dbReference>
<dbReference type="EMBL" id="BKCG01000001">
    <property type="protein sequence ID" value="GER58669.1"/>
    <property type="molecule type" value="Genomic_DNA"/>
</dbReference>
<comment type="caution">
    <text evidence="1">The sequence shown here is derived from an EMBL/GenBank/DDBJ whole genome shotgun (WGS) entry which is preliminary data.</text>
</comment>
<dbReference type="Pfam" id="PF02348">
    <property type="entry name" value="CTP_transf_3"/>
    <property type="match status" value="1"/>
</dbReference>
<dbReference type="GO" id="GO:0005829">
    <property type="term" value="C:cytosol"/>
    <property type="evidence" value="ECO:0007669"/>
    <property type="project" value="TreeGrafter"/>
</dbReference>
<proteinExistence type="predicted"/>
<dbReference type="InterPro" id="IPR029044">
    <property type="entry name" value="Nucleotide-diphossugar_trans"/>
</dbReference>